<dbReference type="RefSeq" id="WP_277595871.1">
    <property type="nucleotide sequence ID" value="NZ_JAMBPX010000011.1"/>
</dbReference>
<sequence>MTTAIIKEIRFSTGEVLSMTFEEVRKRFYPTLRKEVRQTNNKFIYNKTEDADFLQELEIELWRAFNDYEVEKEICFSTYLHWKLKKGVKKATFYKYAQKNQHNGMYSMSAPIGSDDLKLEDMFSSETDSSEGIMYETLINIVKDHVKDNEQELLLMLMDIKKYPVQVYADKYGITRQAANQRLVKFKNKLQDAISNHYFN</sequence>
<comment type="caution">
    <text evidence="1">The sequence shown here is derived from an EMBL/GenBank/DDBJ whole genome shotgun (WGS) entry which is preliminary data.</text>
</comment>
<dbReference type="Gene3D" id="1.10.1740.10">
    <property type="match status" value="1"/>
</dbReference>
<protein>
    <submittedName>
        <fullName evidence="1">Sigma-70 family RNA polymerase sigma factor</fullName>
    </submittedName>
</protein>
<evidence type="ECO:0000313" key="1">
    <source>
        <dbReference type="EMBL" id="MDG0860352.1"/>
    </source>
</evidence>
<dbReference type="EMBL" id="JAMBPX010000011">
    <property type="protein sequence ID" value="MDG0860352.1"/>
    <property type="molecule type" value="Genomic_DNA"/>
</dbReference>
<dbReference type="AlphaFoldDB" id="A0A9X4R1X1"/>
<accession>A0A9X4R1X1</accession>
<dbReference type="SUPFAM" id="SSF88946">
    <property type="entry name" value="Sigma2 domain of RNA polymerase sigma factors"/>
    <property type="match status" value="1"/>
</dbReference>
<dbReference type="InterPro" id="IPR013325">
    <property type="entry name" value="RNA_pol_sigma_r2"/>
</dbReference>
<gene>
    <name evidence="1" type="ORF">M4L21_13545</name>
</gene>
<dbReference type="GO" id="GO:0003700">
    <property type="term" value="F:DNA-binding transcription factor activity"/>
    <property type="evidence" value="ECO:0007669"/>
    <property type="project" value="InterPro"/>
</dbReference>
<reference evidence="1" key="1">
    <citation type="submission" date="2022-05" db="EMBL/GenBank/DDBJ databases">
        <title>Comparative genomics of Staphylococcus equorum isolates.</title>
        <authorList>
            <person name="Luelf R.H."/>
        </authorList>
    </citation>
    <scope>NUCLEOTIDE SEQUENCE</scope>
    <source>
        <strain evidence="1">TMW 2.2343</strain>
    </source>
</reference>
<evidence type="ECO:0000313" key="2">
    <source>
        <dbReference type="Proteomes" id="UP001152302"/>
    </source>
</evidence>
<organism evidence="1 2">
    <name type="scientific">Staphylococcus equorum</name>
    <dbReference type="NCBI Taxonomy" id="246432"/>
    <lineage>
        <taxon>Bacteria</taxon>
        <taxon>Bacillati</taxon>
        <taxon>Bacillota</taxon>
        <taxon>Bacilli</taxon>
        <taxon>Bacillales</taxon>
        <taxon>Staphylococcaceae</taxon>
        <taxon>Staphylococcus</taxon>
    </lineage>
</organism>
<dbReference type="GO" id="GO:0006352">
    <property type="term" value="P:DNA-templated transcription initiation"/>
    <property type="evidence" value="ECO:0007669"/>
    <property type="project" value="InterPro"/>
</dbReference>
<name>A0A9X4R1X1_9STAP</name>
<dbReference type="Proteomes" id="UP001152302">
    <property type="component" value="Unassembled WGS sequence"/>
</dbReference>
<proteinExistence type="predicted"/>